<comment type="caution">
    <text evidence="1">The sequence shown here is derived from an EMBL/GenBank/DDBJ whole genome shotgun (WGS) entry which is preliminary data.</text>
</comment>
<feature type="non-terminal residue" evidence="1">
    <location>
        <position position="170"/>
    </location>
</feature>
<protein>
    <submittedName>
        <fullName evidence="1">Uncharacterized protein</fullName>
    </submittedName>
</protein>
<gene>
    <name evidence="1" type="ORF">KUCAC02_014889</name>
</gene>
<reference evidence="1" key="1">
    <citation type="submission" date="2022-05" db="EMBL/GenBank/DDBJ databases">
        <title>Chromosome-level genome of Chaenocephalus aceratus.</title>
        <authorList>
            <person name="Park H."/>
        </authorList>
    </citation>
    <scope>NUCLEOTIDE SEQUENCE</scope>
    <source>
        <strain evidence="1">KU_202001</strain>
    </source>
</reference>
<name>A0ACB9WFF9_CHAAC</name>
<accession>A0ACB9WFF9</accession>
<evidence type="ECO:0000313" key="1">
    <source>
        <dbReference type="EMBL" id="KAI4812033.1"/>
    </source>
</evidence>
<sequence length="170" mass="18788">SVLRVRDSGAIWKALCCLAVMDHVEGMSAALAFVIMQRTVIGTPSEETWPGVNSLPHFKPDRFTVYSPKKLRQAWNKLGYVDHGEELASRFLQCFPKEPAVCPGSAEPRGTQQTFLRGSVSCRTYLLSSPYQTSSCRQRAGTAYRCARAGTARGRLPLEASTDLRQHPAD</sequence>
<dbReference type="Proteomes" id="UP001057452">
    <property type="component" value="Chromosome 16"/>
</dbReference>
<evidence type="ECO:0000313" key="2">
    <source>
        <dbReference type="Proteomes" id="UP001057452"/>
    </source>
</evidence>
<dbReference type="EMBL" id="CM043800">
    <property type="protein sequence ID" value="KAI4812033.1"/>
    <property type="molecule type" value="Genomic_DNA"/>
</dbReference>
<organism evidence="1 2">
    <name type="scientific">Chaenocephalus aceratus</name>
    <name type="common">Blackfin icefish</name>
    <name type="synonym">Chaenichthys aceratus</name>
    <dbReference type="NCBI Taxonomy" id="36190"/>
    <lineage>
        <taxon>Eukaryota</taxon>
        <taxon>Metazoa</taxon>
        <taxon>Chordata</taxon>
        <taxon>Craniata</taxon>
        <taxon>Vertebrata</taxon>
        <taxon>Euteleostomi</taxon>
        <taxon>Actinopterygii</taxon>
        <taxon>Neopterygii</taxon>
        <taxon>Teleostei</taxon>
        <taxon>Neoteleostei</taxon>
        <taxon>Acanthomorphata</taxon>
        <taxon>Eupercaria</taxon>
        <taxon>Perciformes</taxon>
        <taxon>Notothenioidei</taxon>
        <taxon>Channichthyidae</taxon>
        <taxon>Chaenocephalus</taxon>
    </lineage>
</organism>
<proteinExistence type="predicted"/>
<keyword evidence="2" id="KW-1185">Reference proteome</keyword>
<feature type="non-terminal residue" evidence="1">
    <location>
        <position position="1"/>
    </location>
</feature>